<evidence type="ECO:0000259" key="2">
    <source>
        <dbReference type="SMART" id="SM00245"/>
    </source>
</evidence>
<name>A0ABS3QI06_9BACT</name>
<keyword evidence="4" id="KW-1185">Reference proteome</keyword>
<dbReference type="PANTHER" id="PTHR32060">
    <property type="entry name" value="TAIL-SPECIFIC PROTEASE"/>
    <property type="match status" value="1"/>
</dbReference>
<dbReference type="SUPFAM" id="SSF52096">
    <property type="entry name" value="ClpP/crotonase"/>
    <property type="match status" value="1"/>
</dbReference>
<dbReference type="SUPFAM" id="SSF50156">
    <property type="entry name" value="PDZ domain-like"/>
    <property type="match status" value="1"/>
</dbReference>
<dbReference type="InterPro" id="IPR005151">
    <property type="entry name" value="Tail-specific_protease"/>
</dbReference>
<evidence type="ECO:0000313" key="3">
    <source>
        <dbReference type="EMBL" id="MBO2010623.1"/>
    </source>
</evidence>
<feature type="chain" id="PRO_5046699568" description="Tail specific protease domain-containing protein" evidence="1">
    <location>
        <begin position="20"/>
        <end position="749"/>
    </location>
</feature>
<accession>A0ABS3QI06</accession>
<dbReference type="Gene3D" id="3.90.226.10">
    <property type="entry name" value="2-enoyl-CoA Hydratase, Chain A, domain 1"/>
    <property type="match status" value="1"/>
</dbReference>
<dbReference type="RefSeq" id="WP_208176246.1">
    <property type="nucleotide sequence ID" value="NZ_JAGETZ010000007.1"/>
</dbReference>
<dbReference type="InterPro" id="IPR029045">
    <property type="entry name" value="ClpP/crotonase-like_dom_sf"/>
</dbReference>
<feature type="domain" description="Tail specific protease" evidence="2">
    <location>
        <begin position="523"/>
        <end position="725"/>
    </location>
</feature>
<dbReference type="SMART" id="SM00245">
    <property type="entry name" value="TSPc"/>
    <property type="match status" value="1"/>
</dbReference>
<dbReference type="Gene3D" id="2.30.42.10">
    <property type="match status" value="1"/>
</dbReference>
<sequence>MKHPFLCLALLALRLAAAAQSPAPGSNLNFEQLDPKTRLPAGWELPTDKNYRVATDSLVHYEGRYAVRIQSETAVHEGSSFGVARLKIPVRFQGKTVKLTGYLKTENVREGFAGLWLRVDGENGTLAFDNMQKQALHGTLDWQPYTIELPLGDKAETVLLGGLLPALGTMWIDQLSLTVDGQPLAQAPLRPVVHYKAEQDTAFRHGSGITLDNLSKQQIDNLAVLGRVWGFVKYYHPAVARGDYNWDAEMLRVLPKVLTAKNTDDRSAILSTWFTSLGPVPACATCREPAPDSVRLQPDLAWLTDKKQLGSALSQQLAYLRHNRNQGPHYYVRGAPNVGNPLFLHEETYAQPVTPDAGLRLLALYRYWNMIEYFFPYRYAIGEDWQKVLPEFVPKFVEARSDEQYRLAALAIIARIHDTHANIFGNDKVLAAYRGVFYAPVQVRFVENQAVVTGYYNDALGTATGLQKGDVVLQVDGLKVADMVKARQPLAPASNEPTQLRNIARDLLRGATDKTKLLVRRDGRDFPVTVARVPAAQLNLALNNGTPDPKAPFWKMLPNNIGYLSLGTIKQAELPAAMAQLKNTKGLVIDIRNYPAEFVVFSLTKYLSAKPVPFVWFSEPQPTYPGLFLRTPVLAVLGTKEAPYAGKVIILVNELSQSQSEYTTMALRAVPGARVVGSTTAGADGNVSSIILPGNISTMISGLGVYYPNGRETQRVGIVPDVVATPTIQGIRAGRDEALERAVQLVEAL</sequence>
<protein>
    <recommendedName>
        <fullName evidence="2">Tail specific protease domain-containing protein</fullName>
    </recommendedName>
</protein>
<dbReference type="CDD" id="cd07562">
    <property type="entry name" value="Peptidase_S41_TRI"/>
    <property type="match status" value="1"/>
</dbReference>
<dbReference type="InterPro" id="IPR036034">
    <property type="entry name" value="PDZ_sf"/>
</dbReference>
<dbReference type="EMBL" id="JAGETZ010000007">
    <property type="protein sequence ID" value="MBO2010623.1"/>
    <property type="molecule type" value="Genomic_DNA"/>
</dbReference>
<reference evidence="3 4" key="1">
    <citation type="submission" date="2021-03" db="EMBL/GenBank/DDBJ databases">
        <authorList>
            <person name="Kim M.K."/>
        </authorList>
    </citation>
    <scope>NUCLEOTIDE SEQUENCE [LARGE SCALE GENOMIC DNA]</scope>
    <source>
        <strain evidence="3 4">BT442</strain>
    </source>
</reference>
<evidence type="ECO:0000313" key="4">
    <source>
        <dbReference type="Proteomes" id="UP000664369"/>
    </source>
</evidence>
<gene>
    <name evidence="3" type="ORF">J4E00_16290</name>
</gene>
<feature type="signal peptide" evidence="1">
    <location>
        <begin position="1"/>
        <end position="19"/>
    </location>
</feature>
<dbReference type="Gene3D" id="3.30.750.44">
    <property type="match status" value="1"/>
</dbReference>
<keyword evidence="1" id="KW-0732">Signal</keyword>
<organism evidence="3 4">
    <name type="scientific">Hymenobacter negativus</name>
    <dbReference type="NCBI Taxonomy" id="2795026"/>
    <lineage>
        <taxon>Bacteria</taxon>
        <taxon>Pseudomonadati</taxon>
        <taxon>Bacteroidota</taxon>
        <taxon>Cytophagia</taxon>
        <taxon>Cytophagales</taxon>
        <taxon>Hymenobacteraceae</taxon>
        <taxon>Hymenobacter</taxon>
    </lineage>
</organism>
<proteinExistence type="predicted"/>
<comment type="caution">
    <text evidence="3">The sequence shown here is derived from an EMBL/GenBank/DDBJ whole genome shotgun (WGS) entry which is preliminary data.</text>
</comment>
<dbReference type="PANTHER" id="PTHR32060:SF30">
    <property type="entry name" value="CARBOXY-TERMINAL PROCESSING PROTEASE CTPA"/>
    <property type="match status" value="1"/>
</dbReference>
<evidence type="ECO:0000256" key="1">
    <source>
        <dbReference type="SAM" id="SignalP"/>
    </source>
</evidence>
<dbReference type="Pfam" id="PF03572">
    <property type="entry name" value="Peptidase_S41"/>
    <property type="match status" value="1"/>
</dbReference>
<dbReference type="Proteomes" id="UP000664369">
    <property type="component" value="Unassembled WGS sequence"/>
</dbReference>
<dbReference type="Gene3D" id="2.60.120.260">
    <property type="entry name" value="Galactose-binding domain-like"/>
    <property type="match status" value="1"/>
</dbReference>